<evidence type="ECO:0000256" key="7">
    <source>
        <dbReference type="ARBA" id="ARBA00023049"/>
    </source>
</evidence>
<dbReference type="SUPFAM" id="SSF55486">
    <property type="entry name" value="Metalloproteases ('zincins'), catalytic domain"/>
    <property type="match status" value="1"/>
</dbReference>
<organism evidence="11 12">
    <name type="scientific">Panaeolus cyanescens</name>
    <dbReference type="NCBI Taxonomy" id="181874"/>
    <lineage>
        <taxon>Eukaryota</taxon>
        <taxon>Fungi</taxon>
        <taxon>Dikarya</taxon>
        <taxon>Basidiomycota</taxon>
        <taxon>Agaricomycotina</taxon>
        <taxon>Agaricomycetes</taxon>
        <taxon>Agaricomycetidae</taxon>
        <taxon>Agaricales</taxon>
        <taxon>Agaricineae</taxon>
        <taxon>Galeropsidaceae</taxon>
        <taxon>Panaeolus</taxon>
    </lineage>
</organism>
<keyword evidence="6" id="KW-0862">Zinc</keyword>
<keyword evidence="3" id="KW-0479">Metal-binding</keyword>
<feature type="signal peptide" evidence="9">
    <location>
        <begin position="1"/>
        <end position="21"/>
    </location>
</feature>
<dbReference type="Pfam" id="PF05572">
    <property type="entry name" value="Peptidase_M43"/>
    <property type="match status" value="1"/>
</dbReference>
<dbReference type="EMBL" id="NHTK01005446">
    <property type="protein sequence ID" value="PPQ78850.1"/>
    <property type="molecule type" value="Genomic_DNA"/>
</dbReference>
<dbReference type="GO" id="GO:0008237">
    <property type="term" value="F:metallopeptidase activity"/>
    <property type="evidence" value="ECO:0007669"/>
    <property type="project" value="UniProtKB-KW"/>
</dbReference>
<keyword evidence="2" id="KW-0645">Protease</keyword>
<evidence type="ECO:0000313" key="11">
    <source>
        <dbReference type="EMBL" id="PPQ78850.1"/>
    </source>
</evidence>
<gene>
    <name evidence="11" type="ORF">CVT24_002430</name>
</gene>
<dbReference type="InterPro" id="IPR024079">
    <property type="entry name" value="MetalloPept_cat_dom_sf"/>
</dbReference>
<keyword evidence="4 9" id="KW-0732">Signal</keyword>
<dbReference type="InParanoid" id="A0A409WK98"/>
<evidence type="ECO:0000256" key="5">
    <source>
        <dbReference type="ARBA" id="ARBA00022801"/>
    </source>
</evidence>
<comment type="caution">
    <text evidence="11">The sequence shown here is derived from an EMBL/GenBank/DDBJ whole genome shotgun (WGS) entry which is preliminary data.</text>
</comment>
<dbReference type="AlphaFoldDB" id="A0A409WK98"/>
<dbReference type="CDD" id="cd04275">
    <property type="entry name" value="ZnMc_pappalysin_like"/>
    <property type="match status" value="1"/>
</dbReference>
<evidence type="ECO:0000256" key="4">
    <source>
        <dbReference type="ARBA" id="ARBA00022729"/>
    </source>
</evidence>
<evidence type="ECO:0000259" key="10">
    <source>
        <dbReference type="Pfam" id="PF05572"/>
    </source>
</evidence>
<keyword evidence="7" id="KW-0482">Metalloprotease</keyword>
<dbReference type="PANTHER" id="PTHR47466">
    <property type="match status" value="1"/>
</dbReference>
<evidence type="ECO:0000256" key="6">
    <source>
        <dbReference type="ARBA" id="ARBA00022833"/>
    </source>
</evidence>
<comment type="similarity">
    <text evidence="1">Belongs to the peptidase M43B family.</text>
</comment>
<keyword evidence="12" id="KW-1185">Reference proteome</keyword>
<feature type="chain" id="PRO_5018972112" description="Peptidase M43 pregnancy-associated plasma-A domain-containing protein" evidence="9">
    <location>
        <begin position="22"/>
        <end position="583"/>
    </location>
</feature>
<protein>
    <recommendedName>
        <fullName evidence="10">Peptidase M43 pregnancy-associated plasma-A domain-containing protein</fullName>
    </recommendedName>
</protein>
<keyword evidence="8" id="KW-1015">Disulfide bond</keyword>
<evidence type="ECO:0000256" key="3">
    <source>
        <dbReference type="ARBA" id="ARBA00022723"/>
    </source>
</evidence>
<proteinExistence type="inferred from homology"/>
<evidence type="ECO:0000313" key="12">
    <source>
        <dbReference type="Proteomes" id="UP000284842"/>
    </source>
</evidence>
<dbReference type="GO" id="GO:0046872">
    <property type="term" value="F:metal ion binding"/>
    <property type="evidence" value="ECO:0007669"/>
    <property type="project" value="UniProtKB-KW"/>
</dbReference>
<dbReference type="OrthoDB" id="536211at2759"/>
<name>A0A409WK98_9AGAR</name>
<feature type="domain" description="Peptidase M43 pregnancy-associated plasma-A" evidence="10">
    <location>
        <begin position="203"/>
        <end position="284"/>
    </location>
</feature>
<dbReference type="GO" id="GO:0006508">
    <property type="term" value="P:proteolysis"/>
    <property type="evidence" value="ECO:0007669"/>
    <property type="project" value="UniProtKB-KW"/>
</dbReference>
<dbReference type="Gene3D" id="3.40.390.10">
    <property type="entry name" value="Collagenase (Catalytic Domain)"/>
    <property type="match status" value="2"/>
</dbReference>
<evidence type="ECO:0000256" key="2">
    <source>
        <dbReference type="ARBA" id="ARBA00022670"/>
    </source>
</evidence>
<evidence type="ECO:0000256" key="9">
    <source>
        <dbReference type="SAM" id="SignalP"/>
    </source>
</evidence>
<dbReference type="InterPro" id="IPR008754">
    <property type="entry name" value="Peptidase_M43"/>
</dbReference>
<dbReference type="PANTHER" id="PTHR47466:SF1">
    <property type="entry name" value="METALLOPROTEASE MEP1 (AFU_ORTHOLOGUE AFUA_1G07730)-RELATED"/>
    <property type="match status" value="1"/>
</dbReference>
<evidence type="ECO:0000256" key="8">
    <source>
        <dbReference type="ARBA" id="ARBA00023157"/>
    </source>
</evidence>
<keyword evidence="5" id="KW-0378">Hydrolase</keyword>
<reference evidence="11 12" key="1">
    <citation type="journal article" date="2018" name="Evol. Lett.">
        <title>Horizontal gene cluster transfer increased hallucinogenic mushroom diversity.</title>
        <authorList>
            <person name="Reynolds H.T."/>
            <person name="Vijayakumar V."/>
            <person name="Gluck-Thaler E."/>
            <person name="Korotkin H.B."/>
            <person name="Matheny P.B."/>
            <person name="Slot J.C."/>
        </authorList>
    </citation>
    <scope>NUCLEOTIDE SEQUENCE [LARGE SCALE GENOMIC DNA]</scope>
    <source>
        <strain evidence="11 12">2629</strain>
    </source>
</reference>
<evidence type="ECO:0000256" key="1">
    <source>
        <dbReference type="ARBA" id="ARBA00008721"/>
    </source>
</evidence>
<accession>A0A409WK98</accession>
<dbReference type="Proteomes" id="UP000284842">
    <property type="component" value="Unassembled WGS sequence"/>
</dbReference>
<sequence>MFSNILRFALIALTVFSPATTAVVNGASTPATGLQCTTKPLAREYRDSIEHTIKEHRSNLTNAKLEIHSAVINVYFHVIAESNTYQGGMVPDSMIVDQMTILNNLYRSTGLTFRLAGIDRWISPTWYRGADHDTAKESQMKAKLHTGTRADLNIYTVGDIGGSHGYARFPMEAAGTILDGVVMLAGCLPGGTTPGWNGGKIAVHEVGHWTGLYHTFEVDNYRGFYYCETGRGDEVDDTPIQNGATSGCPIGRDSCPQFPGLDAIHNYMDYSDEYCLNNFTPEVILSPNMLSGIFRLTLLAVTLVHPFTVVHAASMATDIGPDRCGTKAPTGQYRVDIERDIQAHRSNLKINSTSAALATIDVYFHVIAQDNTRAGGNIPFVIWPRHNCNRKPLITKNILYSSDDMIQRQINVLNDDYRTSGLRFRLAGGERTINPTWYRKVYFGTQEAAAMTSALRKGDESTLNIYTVGYVQFYLYTAKVYLKGYCRHSTSGKPPLMKLDIGLAFTTLSKLMTSSTTDFIAKLEKGIMSMTPQSRMARLPGVTLDGTPAPKQVSIPSTITWTTLTMTAWTISLLVKSQDSDPP</sequence>